<dbReference type="GO" id="GO:0009245">
    <property type="term" value="P:lipid A biosynthetic process"/>
    <property type="evidence" value="ECO:0007669"/>
    <property type="project" value="TreeGrafter"/>
</dbReference>
<protein>
    <recommendedName>
        <fullName evidence="2">3-deoxy-D-manno-octulosonic-acid transferase N-terminal domain-containing protein</fullName>
    </recommendedName>
</protein>
<dbReference type="GO" id="GO:0016740">
    <property type="term" value="F:transferase activity"/>
    <property type="evidence" value="ECO:0007669"/>
    <property type="project" value="UniProtKB-KW"/>
</dbReference>
<dbReference type="Gene3D" id="3.40.50.2000">
    <property type="entry name" value="Glycogen Phosphorylase B"/>
    <property type="match status" value="1"/>
</dbReference>
<evidence type="ECO:0000259" key="2">
    <source>
        <dbReference type="Pfam" id="PF04413"/>
    </source>
</evidence>
<evidence type="ECO:0000256" key="1">
    <source>
        <dbReference type="ARBA" id="ARBA00022679"/>
    </source>
</evidence>
<dbReference type="AlphaFoldDB" id="A0A381UVJ2"/>
<dbReference type="EMBL" id="UINC01007018">
    <property type="protein sequence ID" value="SVA30963.1"/>
    <property type="molecule type" value="Genomic_DNA"/>
</dbReference>
<dbReference type="InterPro" id="IPR038107">
    <property type="entry name" value="Glycos_transf_N_sf"/>
</dbReference>
<dbReference type="InterPro" id="IPR039901">
    <property type="entry name" value="Kdotransferase"/>
</dbReference>
<keyword evidence="1" id="KW-0808">Transferase</keyword>
<dbReference type="InterPro" id="IPR007507">
    <property type="entry name" value="Glycos_transf_N"/>
</dbReference>
<feature type="domain" description="3-deoxy-D-manno-octulosonic-acid transferase N-terminal" evidence="2">
    <location>
        <begin position="22"/>
        <end position="185"/>
    </location>
</feature>
<organism evidence="3">
    <name type="scientific">marine metagenome</name>
    <dbReference type="NCBI Taxonomy" id="408172"/>
    <lineage>
        <taxon>unclassified sequences</taxon>
        <taxon>metagenomes</taxon>
        <taxon>ecological metagenomes</taxon>
    </lineage>
</organism>
<name>A0A381UVJ2_9ZZZZ</name>
<proteinExistence type="predicted"/>
<dbReference type="Pfam" id="PF04413">
    <property type="entry name" value="Glycos_transf_N"/>
    <property type="match status" value="1"/>
</dbReference>
<evidence type="ECO:0000313" key="3">
    <source>
        <dbReference type="EMBL" id="SVA30963.1"/>
    </source>
</evidence>
<dbReference type="GO" id="GO:0005886">
    <property type="term" value="C:plasma membrane"/>
    <property type="evidence" value="ECO:0007669"/>
    <property type="project" value="TreeGrafter"/>
</dbReference>
<sequence length="393" mass="44617">MIGRISTVGTLKKYFKNRSINKLIYWFHSSSYGEYLQIEPVISGVKEIEPEAIILLSFSSPSGYDQVDAENIDCKIYLPFDFPWTIYRVFKIVNPRKMIFASYDIWPNWIWIAAWNKIHTNVIAARVKNHSNKTKPVLRNIYRSIYGSMASIYTVTEKDHIRIRSLVGSGASTIIRVLGDPRYDQVKTHADDYTRERVESLLDREKRLVTGSMHSEDEQIILNPLISYMLENNDLKVLWVPHEPSVSEIKRLIKLFQRSGLSVGVIGSKNNLTIPDEQLVIVSVVGILSKLYWQAQVAYIGGGFSTGIHNVMEPAIARLPVIFGPKYHHAHEAEELLESGGGFCVKTGEEFIGYLSRILSGRDRLTEASYSATNVIHQNIGSSTRIVRGLIRD</sequence>
<dbReference type="Gene3D" id="3.40.50.11720">
    <property type="entry name" value="3-Deoxy-D-manno-octulosonic-acid transferase, N-terminal domain"/>
    <property type="match status" value="1"/>
</dbReference>
<reference evidence="3" key="1">
    <citation type="submission" date="2018-05" db="EMBL/GenBank/DDBJ databases">
        <authorList>
            <person name="Lanie J.A."/>
            <person name="Ng W.-L."/>
            <person name="Kazmierczak K.M."/>
            <person name="Andrzejewski T.M."/>
            <person name="Davidsen T.M."/>
            <person name="Wayne K.J."/>
            <person name="Tettelin H."/>
            <person name="Glass J.I."/>
            <person name="Rusch D."/>
            <person name="Podicherti R."/>
            <person name="Tsui H.-C.T."/>
            <person name="Winkler M.E."/>
        </authorList>
    </citation>
    <scope>NUCLEOTIDE SEQUENCE</scope>
</reference>
<accession>A0A381UVJ2</accession>
<dbReference type="PANTHER" id="PTHR42755">
    <property type="entry name" value="3-DEOXY-MANNO-OCTULOSONATE CYTIDYLYLTRANSFERASE"/>
    <property type="match status" value="1"/>
</dbReference>
<dbReference type="PANTHER" id="PTHR42755:SF1">
    <property type="entry name" value="3-DEOXY-D-MANNO-OCTULOSONIC ACID TRANSFERASE, MITOCHONDRIAL-RELATED"/>
    <property type="match status" value="1"/>
</dbReference>
<gene>
    <name evidence="3" type="ORF">METZ01_LOCUS83817</name>
</gene>